<evidence type="ECO:0000313" key="3">
    <source>
        <dbReference type="Proteomes" id="UP001500839"/>
    </source>
</evidence>
<reference evidence="3" key="1">
    <citation type="journal article" date="2019" name="Int. J. Syst. Evol. Microbiol.">
        <title>The Global Catalogue of Microorganisms (GCM) 10K type strain sequencing project: providing services to taxonomists for standard genome sequencing and annotation.</title>
        <authorList>
            <consortium name="The Broad Institute Genomics Platform"/>
            <consortium name="The Broad Institute Genome Sequencing Center for Infectious Disease"/>
            <person name="Wu L."/>
            <person name="Ma J."/>
        </authorList>
    </citation>
    <scope>NUCLEOTIDE SEQUENCE [LARGE SCALE GENOMIC DNA]</scope>
    <source>
        <strain evidence="3">JCM 18542</strain>
    </source>
</reference>
<dbReference type="SUPFAM" id="SSF51735">
    <property type="entry name" value="NAD(P)-binding Rossmann-fold domains"/>
    <property type="match status" value="1"/>
</dbReference>
<sequence>MRRGSARGRKRGGWSASDVPVLTGKTFVVTGATSGIGLETAAALYAAGADVTLAVRNEVKGRAVADGLAARPPGASWPAPGSVSVRALDLADLASVRRFAQDWAGPIDVLINNAGVMTPRLQRTADGFEMQMGTNHLGHFALTNLLLPQVRDRVVTVASLAERAGRIDLDDLNYERRPHSRARAYGQAKLANLLCAAHLQRRLADSGSAVRSVTAHPGASSTGLGDQLSVPGATALFRFGSRFVGQDACGGALPTLFAAVADIPGDTYVGPRGLFQLRGAPTAIGRSARALDATTAARLWTLSEKLTGTAFPL</sequence>
<name>A0ABP9CIG6_9ACTN</name>
<organism evidence="2 3">
    <name type="scientific">Tomitella cavernea</name>
    <dbReference type="NCBI Taxonomy" id="1387982"/>
    <lineage>
        <taxon>Bacteria</taxon>
        <taxon>Bacillati</taxon>
        <taxon>Actinomycetota</taxon>
        <taxon>Actinomycetes</taxon>
        <taxon>Mycobacteriales</taxon>
        <taxon>Tomitella</taxon>
    </lineage>
</organism>
<keyword evidence="3" id="KW-1185">Reference proteome</keyword>
<dbReference type="RefSeq" id="WP_200172687.1">
    <property type="nucleotide sequence ID" value="NZ_BAABKQ010000001.1"/>
</dbReference>
<evidence type="ECO:0000256" key="1">
    <source>
        <dbReference type="ARBA" id="ARBA00023002"/>
    </source>
</evidence>
<dbReference type="Proteomes" id="UP001500839">
    <property type="component" value="Unassembled WGS sequence"/>
</dbReference>
<evidence type="ECO:0000313" key="2">
    <source>
        <dbReference type="EMBL" id="GAA4811156.1"/>
    </source>
</evidence>
<dbReference type="InterPro" id="IPR036291">
    <property type="entry name" value="NAD(P)-bd_dom_sf"/>
</dbReference>
<dbReference type="Gene3D" id="3.40.50.720">
    <property type="entry name" value="NAD(P)-binding Rossmann-like Domain"/>
    <property type="match status" value="1"/>
</dbReference>
<dbReference type="PANTHER" id="PTHR43157:SF31">
    <property type="entry name" value="PHOSPHATIDYLINOSITOL-GLYCAN BIOSYNTHESIS CLASS F PROTEIN"/>
    <property type="match status" value="1"/>
</dbReference>
<dbReference type="PRINTS" id="PR00081">
    <property type="entry name" value="GDHRDH"/>
</dbReference>
<dbReference type="PANTHER" id="PTHR43157">
    <property type="entry name" value="PHOSPHATIDYLINOSITOL-GLYCAN BIOSYNTHESIS CLASS F PROTEIN-RELATED"/>
    <property type="match status" value="1"/>
</dbReference>
<dbReference type="NCBIfam" id="NF004846">
    <property type="entry name" value="PRK06197.1"/>
    <property type="match status" value="1"/>
</dbReference>
<comment type="caution">
    <text evidence="2">The sequence shown here is derived from an EMBL/GenBank/DDBJ whole genome shotgun (WGS) entry which is preliminary data.</text>
</comment>
<protein>
    <submittedName>
        <fullName evidence="2">Oxidoreductase</fullName>
    </submittedName>
</protein>
<accession>A0ABP9CIG6</accession>
<dbReference type="EMBL" id="BAABKQ010000001">
    <property type="protein sequence ID" value="GAA4811156.1"/>
    <property type="molecule type" value="Genomic_DNA"/>
</dbReference>
<dbReference type="InterPro" id="IPR002347">
    <property type="entry name" value="SDR_fam"/>
</dbReference>
<dbReference type="Pfam" id="PF00106">
    <property type="entry name" value="adh_short"/>
    <property type="match status" value="1"/>
</dbReference>
<proteinExistence type="predicted"/>
<gene>
    <name evidence="2" type="ORF">GCM10023353_14610</name>
</gene>
<keyword evidence="1" id="KW-0560">Oxidoreductase</keyword>